<gene>
    <name evidence="4" type="ORF">NM203_31970</name>
</gene>
<dbReference type="PROSITE" id="PS50921">
    <property type="entry name" value="ANTAR"/>
    <property type="match status" value="1"/>
</dbReference>
<dbReference type="Proteomes" id="UP001651690">
    <property type="component" value="Unassembled WGS sequence"/>
</dbReference>
<dbReference type="Gene3D" id="3.30.450.40">
    <property type="match status" value="1"/>
</dbReference>
<dbReference type="RefSeq" id="WP_255065053.1">
    <property type="nucleotide sequence ID" value="NZ_JANDBD010000020.1"/>
</dbReference>
<evidence type="ECO:0000313" key="5">
    <source>
        <dbReference type="Proteomes" id="UP001651690"/>
    </source>
</evidence>
<dbReference type="SMART" id="SM00065">
    <property type="entry name" value="GAF"/>
    <property type="match status" value="1"/>
</dbReference>
<dbReference type="Gene3D" id="1.10.10.10">
    <property type="entry name" value="Winged helix-like DNA-binding domain superfamily/Winged helix DNA-binding domain"/>
    <property type="match status" value="1"/>
</dbReference>
<accession>A0ABT1MF23</accession>
<evidence type="ECO:0000256" key="2">
    <source>
        <dbReference type="ARBA" id="ARBA00023163"/>
    </source>
</evidence>
<dbReference type="SUPFAM" id="SSF55781">
    <property type="entry name" value="GAF domain-like"/>
    <property type="match status" value="1"/>
</dbReference>
<dbReference type="InterPro" id="IPR005561">
    <property type="entry name" value="ANTAR"/>
</dbReference>
<dbReference type="InterPro" id="IPR003018">
    <property type="entry name" value="GAF"/>
</dbReference>
<comment type="caution">
    <text evidence="4">The sequence shown here is derived from an EMBL/GenBank/DDBJ whole genome shotgun (WGS) entry which is preliminary data.</text>
</comment>
<feature type="domain" description="ANTAR" evidence="3">
    <location>
        <begin position="175"/>
        <end position="236"/>
    </location>
</feature>
<evidence type="ECO:0000259" key="3">
    <source>
        <dbReference type="PROSITE" id="PS50921"/>
    </source>
</evidence>
<dbReference type="InterPro" id="IPR012074">
    <property type="entry name" value="GAF_ANTAR"/>
</dbReference>
<dbReference type="InterPro" id="IPR029016">
    <property type="entry name" value="GAF-like_dom_sf"/>
</dbReference>
<keyword evidence="1" id="KW-0805">Transcription regulation</keyword>
<dbReference type="Pfam" id="PF13185">
    <property type="entry name" value="GAF_2"/>
    <property type="match status" value="1"/>
</dbReference>
<dbReference type="InterPro" id="IPR036388">
    <property type="entry name" value="WH-like_DNA-bd_sf"/>
</dbReference>
<sequence>MTSDRRDSLAGLEGLGALGESEFNALHVLCRALHVEEADFQGTLTAILASVTSTVRGVDHAGVNLLTRRGLEPQATIGGAPPPLDELQWRTGVGPCIDASRNQRRIDVEDLTDDPRWPEFAAAAVELGVLAMLCVPLWVDDRRLGSLSLYAGSRGAFDDTARRIADLYATHAAVVLLEAQRTEQLRRALANRDLIGQAKGVLMTRYRITADDAFERLRATSQRTNRKVVVVAEFVAATGDLPP</sequence>
<dbReference type="SMART" id="SM01012">
    <property type="entry name" value="ANTAR"/>
    <property type="match status" value="1"/>
</dbReference>
<keyword evidence="5" id="KW-1185">Reference proteome</keyword>
<dbReference type="EMBL" id="JANDBD010000020">
    <property type="protein sequence ID" value="MCP9276809.1"/>
    <property type="molecule type" value="Genomic_DNA"/>
</dbReference>
<evidence type="ECO:0000313" key="4">
    <source>
        <dbReference type="EMBL" id="MCP9276809.1"/>
    </source>
</evidence>
<dbReference type="Pfam" id="PF03861">
    <property type="entry name" value="ANTAR"/>
    <property type="match status" value="1"/>
</dbReference>
<keyword evidence="2" id="KW-0804">Transcription</keyword>
<proteinExistence type="predicted"/>
<name>A0ABT1MF23_9MYCO</name>
<reference evidence="4 5" key="1">
    <citation type="submission" date="2022-06" db="EMBL/GenBank/DDBJ databases">
        <title>Mycolicibacterium sp. CAU 1645 isolated from seawater.</title>
        <authorList>
            <person name="Kim W."/>
        </authorList>
    </citation>
    <scope>NUCLEOTIDE SEQUENCE [LARGE SCALE GENOMIC DNA]</scope>
    <source>
        <strain evidence="4 5">CAU 1645</strain>
    </source>
</reference>
<protein>
    <submittedName>
        <fullName evidence="4">GAF and ANTAR domain-containing protein</fullName>
    </submittedName>
</protein>
<organism evidence="4 5">
    <name type="scientific">Mycolicibacterium arenosum</name>
    <dbReference type="NCBI Taxonomy" id="2952157"/>
    <lineage>
        <taxon>Bacteria</taxon>
        <taxon>Bacillati</taxon>
        <taxon>Actinomycetota</taxon>
        <taxon>Actinomycetes</taxon>
        <taxon>Mycobacteriales</taxon>
        <taxon>Mycobacteriaceae</taxon>
        <taxon>Mycolicibacterium</taxon>
    </lineage>
</organism>
<dbReference type="PIRSF" id="PIRSF036625">
    <property type="entry name" value="GAF_ANTAR"/>
    <property type="match status" value="1"/>
</dbReference>
<evidence type="ECO:0000256" key="1">
    <source>
        <dbReference type="ARBA" id="ARBA00023015"/>
    </source>
</evidence>